<accession>A0A8J3X938</accession>
<protein>
    <submittedName>
        <fullName evidence="1">Uncharacterized protein</fullName>
    </submittedName>
</protein>
<evidence type="ECO:0000313" key="1">
    <source>
        <dbReference type="EMBL" id="GII31474.1"/>
    </source>
</evidence>
<dbReference type="Pfam" id="PF15566">
    <property type="entry name" value="Imm32"/>
    <property type="match status" value="1"/>
</dbReference>
<reference evidence="1 2" key="1">
    <citation type="submission" date="2021-01" db="EMBL/GenBank/DDBJ databases">
        <title>Whole genome shotgun sequence of Planotetraspora mira NBRC 15435.</title>
        <authorList>
            <person name="Komaki H."/>
            <person name="Tamura T."/>
        </authorList>
    </citation>
    <scope>NUCLEOTIDE SEQUENCE [LARGE SCALE GENOMIC DNA]</scope>
    <source>
        <strain evidence="1 2">NBRC 15435</strain>
    </source>
</reference>
<keyword evidence="2" id="KW-1185">Reference proteome</keyword>
<sequence length="256" mass="27155">MKILFFTSTGEIDLSADRAALRHLAELLTRGSGSMAAEIAPDTVVGQTVLTDVRVDTVDGQSVLVAAVPESRSLSIAGARGALKLLADNILALAESNDGGHLHIDFYPDHAYLAEGSAPLVVNSPHGGMPAHGMAVRNSVSLGVFLAVAAHPRVRFTAVELAGRGITADAAGNRWAREVAKPSLDGLSLADKLIERGELEDRLVDLWRTIENVEADPATFETQLAEIVTALEKWPSAPERTLHSVASPTYNPRSRG</sequence>
<comment type="caution">
    <text evidence="1">The sequence shown here is derived from an EMBL/GenBank/DDBJ whole genome shotgun (WGS) entry which is preliminary data.</text>
</comment>
<name>A0A8J3X938_9ACTN</name>
<dbReference type="EMBL" id="BOOO01000027">
    <property type="protein sequence ID" value="GII31474.1"/>
    <property type="molecule type" value="Genomic_DNA"/>
</dbReference>
<dbReference type="AlphaFoldDB" id="A0A8J3X938"/>
<dbReference type="InterPro" id="IPR029083">
    <property type="entry name" value="Imm32"/>
</dbReference>
<gene>
    <name evidence="1" type="ORF">Pmi06nite_49160</name>
</gene>
<evidence type="ECO:0000313" key="2">
    <source>
        <dbReference type="Proteomes" id="UP000650628"/>
    </source>
</evidence>
<proteinExistence type="predicted"/>
<dbReference type="Proteomes" id="UP000650628">
    <property type="component" value="Unassembled WGS sequence"/>
</dbReference>
<organism evidence="1 2">
    <name type="scientific">Planotetraspora mira</name>
    <dbReference type="NCBI Taxonomy" id="58121"/>
    <lineage>
        <taxon>Bacteria</taxon>
        <taxon>Bacillati</taxon>
        <taxon>Actinomycetota</taxon>
        <taxon>Actinomycetes</taxon>
        <taxon>Streptosporangiales</taxon>
        <taxon>Streptosporangiaceae</taxon>
        <taxon>Planotetraspora</taxon>
    </lineage>
</organism>
<dbReference type="RefSeq" id="WP_203955404.1">
    <property type="nucleotide sequence ID" value="NZ_BOOO01000027.1"/>
</dbReference>